<accession>A0A2P2JG06</accession>
<protein>
    <submittedName>
        <fullName evidence="1">Uncharacterized protein</fullName>
    </submittedName>
</protein>
<proteinExistence type="predicted"/>
<dbReference type="EMBL" id="GGEC01011930">
    <property type="protein sequence ID" value="MBW92413.1"/>
    <property type="molecule type" value="Transcribed_RNA"/>
</dbReference>
<dbReference type="AlphaFoldDB" id="A0A2P2JG06"/>
<sequence length="75" mass="8340">MPKGMCKLNIYNAIVVHVLRFSHGISSESAENPWPGSLVIPFLMQQHREEDSQLGLGLNSEGRSRILGYGIMSLK</sequence>
<reference evidence="1" key="1">
    <citation type="submission" date="2018-02" db="EMBL/GenBank/DDBJ databases">
        <title>Rhizophora mucronata_Transcriptome.</title>
        <authorList>
            <person name="Meera S.P."/>
            <person name="Sreeshan A."/>
            <person name="Augustine A."/>
        </authorList>
    </citation>
    <scope>NUCLEOTIDE SEQUENCE</scope>
    <source>
        <tissue evidence="1">Leaf</tissue>
    </source>
</reference>
<evidence type="ECO:0000313" key="1">
    <source>
        <dbReference type="EMBL" id="MBW92413.1"/>
    </source>
</evidence>
<name>A0A2P2JG06_RHIMU</name>
<organism evidence="1">
    <name type="scientific">Rhizophora mucronata</name>
    <name type="common">Asiatic mangrove</name>
    <dbReference type="NCBI Taxonomy" id="61149"/>
    <lineage>
        <taxon>Eukaryota</taxon>
        <taxon>Viridiplantae</taxon>
        <taxon>Streptophyta</taxon>
        <taxon>Embryophyta</taxon>
        <taxon>Tracheophyta</taxon>
        <taxon>Spermatophyta</taxon>
        <taxon>Magnoliopsida</taxon>
        <taxon>eudicotyledons</taxon>
        <taxon>Gunneridae</taxon>
        <taxon>Pentapetalae</taxon>
        <taxon>rosids</taxon>
        <taxon>fabids</taxon>
        <taxon>Malpighiales</taxon>
        <taxon>Rhizophoraceae</taxon>
        <taxon>Rhizophora</taxon>
    </lineage>
</organism>